<protein>
    <submittedName>
        <fullName evidence="1">Uncharacterized protein</fullName>
    </submittedName>
</protein>
<dbReference type="EMBL" id="GBRH01168819">
    <property type="protein sequence ID" value="JAE29077.1"/>
    <property type="molecule type" value="Transcribed_RNA"/>
</dbReference>
<reference evidence="1" key="1">
    <citation type="submission" date="2014-09" db="EMBL/GenBank/DDBJ databases">
        <authorList>
            <person name="Magalhaes I.L.F."/>
            <person name="Oliveira U."/>
            <person name="Santos F.R."/>
            <person name="Vidigal T.H.D.A."/>
            <person name="Brescovit A.D."/>
            <person name="Santos A.J."/>
        </authorList>
    </citation>
    <scope>NUCLEOTIDE SEQUENCE</scope>
    <source>
        <tissue evidence="1">Shoot tissue taken approximately 20 cm above the soil surface</tissue>
    </source>
</reference>
<sequence length="50" mass="5957">MRRRLLTGCTRGKGTWRGLGLFPVAKHRWEVAARLLATHRRSGFKWRRRP</sequence>
<dbReference type="AlphaFoldDB" id="A0A0A9GX12"/>
<accession>A0A0A9GX12</accession>
<evidence type="ECO:0000313" key="1">
    <source>
        <dbReference type="EMBL" id="JAE29077.1"/>
    </source>
</evidence>
<organism evidence="1">
    <name type="scientific">Arundo donax</name>
    <name type="common">Giant reed</name>
    <name type="synonym">Donax arundinaceus</name>
    <dbReference type="NCBI Taxonomy" id="35708"/>
    <lineage>
        <taxon>Eukaryota</taxon>
        <taxon>Viridiplantae</taxon>
        <taxon>Streptophyta</taxon>
        <taxon>Embryophyta</taxon>
        <taxon>Tracheophyta</taxon>
        <taxon>Spermatophyta</taxon>
        <taxon>Magnoliopsida</taxon>
        <taxon>Liliopsida</taxon>
        <taxon>Poales</taxon>
        <taxon>Poaceae</taxon>
        <taxon>PACMAD clade</taxon>
        <taxon>Arundinoideae</taxon>
        <taxon>Arundineae</taxon>
        <taxon>Arundo</taxon>
    </lineage>
</organism>
<name>A0A0A9GX12_ARUDO</name>
<proteinExistence type="predicted"/>
<reference evidence="1" key="2">
    <citation type="journal article" date="2015" name="Data Brief">
        <title>Shoot transcriptome of the giant reed, Arundo donax.</title>
        <authorList>
            <person name="Barrero R.A."/>
            <person name="Guerrero F.D."/>
            <person name="Moolhuijzen P."/>
            <person name="Goolsby J.A."/>
            <person name="Tidwell J."/>
            <person name="Bellgard S.E."/>
            <person name="Bellgard M.I."/>
        </authorList>
    </citation>
    <scope>NUCLEOTIDE SEQUENCE</scope>
    <source>
        <tissue evidence="1">Shoot tissue taken approximately 20 cm above the soil surface</tissue>
    </source>
</reference>